<protein>
    <recommendedName>
        <fullName evidence="3">YfhE family protein</fullName>
    </recommendedName>
</protein>
<dbReference type="Proteomes" id="UP001224122">
    <property type="component" value="Unassembled WGS sequence"/>
</dbReference>
<comment type="caution">
    <text evidence="1">The sequence shown here is derived from an EMBL/GenBank/DDBJ whole genome shotgun (WGS) entry which is preliminary data.</text>
</comment>
<dbReference type="EMBL" id="JAUSTW010000005">
    <property type="protein sequence ID" value="MDQ0200044.1"/>
    <property type="molecule type" value="Genomic_DNA"/>
</dbReference>
<organism evidence="1 2">
    <name type="scientific">Neobacillus ginsengisoli</name>
    <dbReference type="NCBI Taxonomy" id="904295"/>
    <lineage>
        <taxon>Bacteria</taxon>
        <taxon>Bacillati</taxon>
        <taxon>Bacillota</taxon>
        <taxon>Bacilli</taxon>
        <taxon>Bacillales</taxon>
        <taxon>Bacillaceae</taxon>
        <taxon>Neobacillus</taxon>
    </lineage>
</organism>
<evidence type="ECO:0008006" key="3">
    <source>
        <dbReference type="Google" id="ProtNLM"/>
    </source>
</evidence>
<evidence type="ECO:0000313" key="1">
    <source>
        <dbReference type="EMBL" id="MDQ0200044.1"/>
    </source>
</evidence>
<sequence>MTRKRLKSRAVNEESNSIIFTFEQAYKVKRKGKLR</sequence>
<reference evidence="1 2" key="1">
    <citation type="submission" date="2023-07" db="EMBL/GenBank/DDBJ databases">
        <title>Genomic Encyclopedia of Type Strains, Phase IV (KMG-IV): sequencing the most valuable type-strain genomes for metagenomic binning, comparative biology and taxonomic classification.</title>
        <authorList>
            <person name="Goeker M."/>
        </authorList>
    </citation>
    <scope>NUCLEOTIDE SEQUENCE [LARGE SCALE GENOMIC DNA]</scope>
    <source>
        <strain evidence="1 2">DSM 27594</strain>
    </source>
</reference>
<keyword evidence="2" id="KW-1185">Reference proteome</keyword>
<accession>A0ABT9XWU5</accession>
<gene>
    <name evidence="1" type="ORF">J2S10_003227</name>
</gene>
<evidence type="ECO:0000313" key="2">
    <source>
        <dbReference type="Proteomes" id="UP001224122"/>
    </source>
</evidence>
<proteinExistence type="predicted"/>
<name>A0ABT9XWU5_9BACI</name>